<keyword evidence="2" id="KW-1185">Reference proteome</keyword>
<protein>
    <submittedName>
        <fullName evidence="1">Uncharacterized protein</fullName>
    </submittedName>
</protein>
<sequence>MPRAKQGLRKSLGGGAIVKQAPKHEVLHFKDHAGQSYLVRPTFPRATKAVPMLGIQLYLLGSRTEPAVHEMAKRFLGCEAIHGWRGMHWPRVDTYSGFDTVESCIEHHRLEKAFRKSAMEEMKRNEVAGLSEEDAAEKMRTKIRGREPLPHIVPTWCPSEAFWNEIEFKHRYRSWIIVIPEDCLSWEDVTEKGLLSVRFDLDVTPAMHTFCWDGQYNEPSELPGDNVAWVLVEKTDLDLCKPVDCKLLCARDQPNRGFLDPDMDPEEQMRIAYGWNTPETNGRLFDEWSDSTEWFRDCAYSSNCEACNGGEPHEICDDELDEHYFDEDGQCIACRRC</sequence>
<dbReference type="EMBL" id="CADEHS020000007">
    <property type="protein sequence ID" value="CAG9943059.1"/>
    <property type="molecule type" value="Genomic_DNA"/>
</dbReference>
<accession>A0ACA9TQ94</accession>
<name>A0ACA9TQ94_BIOOC</name>
<dbReference type="Proteomes" id="UP000836387">
    <property type="component" value="Unassembled WGS sequence"/>
</dbReference>
<reference evidence="1" key="2">
    <citation type="submission" date="2021-10" db="EMBL/GenBank/DDBJ databases">
        <authorList>
            <person name="Piombo E."/>
        </authorList>
    </citation>
    <scope>NUCLEOTIDE SEQUENCE</scope>
</reference>
<evidence type="ECO:0000313" key="1">
    <source>
        <dbReference type="EMBL" id="CAG9943059.1"/>
    </source>
</evidence>
<gene>
    <name evidence="1" type="ORF">CRV2_00000213</name>
</gene>
<reference evidence="1" key="1">
    <citation type="submission" date="2020-04" db="EMBL/GenBank/DDBJ databases">
        <authorList>
            <person name="Broberg M."/>
        </authorList>
    </citation>
    <scope>NUCLEOTIDE SEQUENCE</scope>
</reference>
<proteinExistence type="predicted"/>
<evidence type="ECO:0000313" key="2">
    <source>
        <dbReference type="Proteomes" id="UP000836387"/>
    </source>
</evidence>
<organism evidence="1 2">
    <name type="scientific">Clonostachys rosea f. rosea IK726</name>
    <dbReference type="NCBI Taxonomy" id="1349383"/>
    <lineage>
        <taxon>Eukaryota</taxon>
        <taxon>Fungi</taxon>
        <taxon>Dikarya</taxon>
        <taxon>Ascomycota</taxon>
        <taxon>Pezizomycotina</taxon>
        <taxon>Sordariomycetes</taxon>
        <taxon>Hypocreomycetidae</taxon>
        <taxon>Hypocreales</taxon>
        <taxon>Bionectriaceae</taxon>
        <taxon>Clonostachys</taxon>
    </lineage>
</organism>
<comment type="caution">
    <text evidence="1">The sequence shown here is derived from an EMBL/GenBank/DDBJ whole genome shotgun (WGS) entry which is preliminary data.</text>
</comment>